<organism evidence="1 2">
    <name type="scientific">Cohnella xylanilytica</name>
    <dbReference type="NCBI Taxonomy" id="557555"/>
    <lineage>
        <taxon>Bacteria</taxon>
        <taxon>Bacillati</taxon>
        <taxon>Bacillota</taxon>
        <taxon>Bacilli</taxon>
        <taxon>Bacillales</taxon>
        <taxon>Paenibacillaceae</taxon>
        <taxon>Cohnella</taxon>
    </lineage>
</organism>
<protein>
    <submittedName>
        <fullName evidence="1">Uncharacterized protein</fullName>
    </submittedName>
</protein>
<dbReference type="Proteomes" id="UP000553776">
    <property type="component" value="Unassembled WGS sequence"/>
</dbReference>
<dbReference type="EMBL" id="JACJVR010000032">
    <property type="protein sequence ID" value="MBB6691644.1"/>
    <property type="molecule type" value="Genomic_DNA"/>
</dbReference>
<dbReference type="AlphaFoldDB" id="A0A841U138"/>
<accession>A0A841U138</accession>
<evidence type="ECO:0000313" key="2">
    <source>
        <dbReference type="Proteomes" id="UP000553776"/>
    </source>
</evidence>
<reference evidence="1 2" key="1">
    <citation type="submission" date="2020-08" db="EMBL/GenBank/DDBJ databases">
        <title>Cohnella phylogeny.</title>
        <authorList>
            <person name="Dunlap C."/>
        </authorList>
    </citation>
    <scope>NUCLEOTIDE SEQUENCE [LARGE SCALE GENOMIC DNA]</scope>
    <source>
        <strain evidence="1 2">DSM 25239</strain>
    </source>
</reference>
<gene>
    <name evidence="1" type="ORF">H7B90_09550</name>
</gene>
<keyword evidence="2" id="KW-1185">Reference proteome</keyword>
<name>A0A841U138_9BACL</name>
<comment type="caution">
    <text evidence="1">The sequence shown here is derived from an EMBL/GenBank/DDBJ whole genome shotgun (WGS) entry which is preliminary data.</text>
</comment>
<proteinExistence type="predicted"/>
<sequence length="154" mass="16850">MRELDIERLNVAIRGLLASAGSGTKVAIEERFPGGRMVGGKYSPSSDTITLYVETIRAQCALLFGSEEAADEFALIVFAHELGHAQDGELAELSARLDDPSLAPEERARVALRIEENAWRYASAVVPESREGLYEAIVERSLSAYREAVRPRSA</sequence>
<evidence type="ECO:0000313" key="1">
    <source>
        <dbReference type="EMBL" id="MBB6691644.1"/>
    </source>
</evidence>